<keyword evidence="7" id="KW-0547">Nucleotide-binding</keyword>
<sequence length="172" mass="18827">MKTIRIECPNEAATRSVGEKLAQHACAPLCITLSGPLGAGKSALVRAYLRALGVTGPIKSPSYALVEPYNLSNYSVYHFDFYRFFDQNEWVESGFRDYFDEQAVCLVEWPEKAAGLLPLADLAFELAYGSMTGPAPTPADGFPASPDEPTTVRIMTVTAHTERGKQVLDHLI</sequence>
<evidence type="ECO:0000256" key="10">
    <source>
        <dbReference type="ARBA" id="ARBA00032441"/>
    </source>
</evidence>
<evidence type="ECO:0000256" key="4">
    <source>
        <dbReference type="ARBA" id="ARBA00022490"/>
    </source>
</evidence>
<keyword evidence="6" id="KW-0479">Metal-binding</keyword>
<evidence type="ECO:0000256" key="1">
    <source>
        <dbReference type="ARBA" id="ARBA00004496"/>
    </source>
</evidence>
<dbReference type="Proteomes" id="UP001204142">
    <property type="component" value="Unassembled WGS sequence"/>
</dbReference>
<comment type="caution">
    <text evidence="11">The sequence shown here is derived from an EMBL/GenBank/DDBJ whole genome shotgun (WGS) entry which is preliminary data.</text>
</comment>
<comment type="subcellular location">
    <subcellularLocation>
        <location evidence="1">Cytoplasm</location>
    </subcellularLocation>
</comment>
<dbReference type="SUPFAM" id="SSF52540">
    <property type="entry name" value="P-loop containing nucleoside triphosphate hydrolases"/>
    <property type="match status" value="1"/>
</dbReference>
<dbReference type="PANTHER" id="PTHR33540:SF2">
    <property type="entry name" value="TRNA THREONYLCARBAMOYLADENOSINE BIOSYNTHESIS PROTEIN TSAE"/>
    <property type="match status" value="1"/>
</dbReference>
<reference evidence="11 12" key="1">
    <citation type="submission" date="2022-07" db="EMBL/GenBank/DDBJ databases">
        <authorList>
            <person name="Xamxidin M."/>
            <person name="Wu M."/>
        </authorList>
    </citation>
    <scope>NUCLEOTIDE SEQUENCE [LARGE SCALE GENOMIC DNA]</scope>
    <source>
        <strain evidence="11 12">NBRC 111650</strain>
    </source>
</reference>
<dbReference type="InterPro" id="IPR003442">
    <property type="entry name" value="T6A_TsaE"/>
</dbReference>
<accession>A0ABT1WBI1</accession>
<dbReference type="InterPro" id="IPR027417">
    <property type="entry name" value="P-loop_NTPase"/>
</dbReference>
<dbReference type="EMBL" id="JANIGO010000001">
    <property type="protein sequence ID" value="MCQ8894873.1"/>
    <property type="molecule type" value="Genomic_DNA"/>
</dbReference>
<evidence type="ECO:0000256" key="2">
    <source>
        <dbReference type="ARBA" id="ARBA00007599"/>
    </source>
</evidence>
<proteinExistence type="inferred from homology"/>
<dbReference type="RefSeq" id="WP_256762518.1">
    <property type="nucleotide sequence ID" value="NZ_JANIGO010000001.1"/>
</dbReference>
<gene>
    <name evidence="11" type="primary">tsaE</name>
    <name evidence="11" type="ORF">NQT62_00275</name>
</gene>
<evidence type="ECO:0000256" key="6">
    <source>
        <dbReference type="ARBA" id="ARBA00022723"/>
    </source>
</evidence>
<keyword evidence="9" id="KW-0460">Magnesium</keyword>
<evidence type="ECO:0000256" key="3">
    <source>
        <dbReference type="ARBA" id="ARBA00019010"/>
    </source>
</evidence>
<evidence type="ECO:0000256" key="5">
    <source>
        <dbReference type="ARBA" id="ARBA00022694"/>
    </source>
</evidence>
<evidence type="ECO:0000256" key="9">
    <source>
        <dbReference type="ARBA" id="ARBA00022842"/>
    </source>
</evidence>
<keyword evidence="5" id="KW-0819">tRNA processing</keyword>
<dbReference type="NCBIfam" id="TIGR00150">
    <property type="entry name" value="T6A_YjeE"/>
    <property type="match status" value="1"/>
</dbReference>
<evidence type="ECO:0000256" key="7">
    <source>
        <dbReference type="ARBA" id="ARBA00022741"/>
    </source>
</evidence>
<comment type="similarity">
    <text evidence="2">Belongs to the TsaE family.</text>
</comment>
<protein>
    <recommendedName>
        <fullName evidence="3">tRNA threonylcarbamoyladenosine biosynthesis protein TsaE</fullName>
    </recommendedName>
    <alternativeName>
        <fullName evidence="10">t(6)A37 threonylcarbamoyladenosine biosynthesis protein TsaE</fullName>
    </alternativeName>
</protein>
<keyword evidence="4" id="KW-0963">Cytoplasm</keyword>
<evidence type="ECO:0000313" key="12">
    <source>
        <dbReference type="Proteomes" id="UP001204142"/>
    </source>
</evidence>
<dbReference type="PANTHER" id="PTHR33540">
    <property type="entry name" value="TRNA THREONYLCARBAMOYLADENOSINE BIOSYNTHESIS PROTEIN TSAE"/>
    <property type="match status" value="1"/>
</dbReference>
<dbReference type="Gene3D" id="3.40.50.300">
    <property type="entry name" value="P-loop containing nucleotide triphosphate hydrolases"/>
    <property type="match status" value="1"/>
</dbReference>
<name>A0ABT1WBI1_9BURK</name>
<evidence type="ECO:0000256" key="8">
    <source>
        <dbReference type="ARBA" id="ARBA00022840"/>
    </source>
</evidence>
<keyword evidence="8" id="KW-0067">ATP-binding</keyword>
<organism evidence="11 12">
    <name type="scientific">Limnobacter humi</name>
    <dbReference type="NCBI Taxonomy" id="1778671"/>
    <lineage>
        <taxon>Bacteria</taxon>
        <taxon>Pseudomonadati</taxon>
        <taxon>Pseudomonadota</taxon>
        <taxon>Betaproteobacteria</taxon>
        <taxon>Burkholderiales</taxon>
        <taxon>Burkholderiaceae</taxon>
        <taxon>Limnobacter</taxon>
    </lineage>
</organism>
<evidence type="ECO:0000313" key="11">
    <source>
        <dbReference type="EMBL" id="MCQ8894873.1"/>
    </source>
</evidence>
<keyword evidence="12" id="KW-1185">Reference proteome</keyword>
<dbReference type="Pfam" id="PF02367">
    <property type="entry name" value="TsaE"/>
    <property type="match status" value="1"/>
</dbReference>